<organism evidence="2 3">
    <name type="scientific">Sphingobacterium arenae</name>
    <dbReference type="NCBI Taxonomy" id="1280598"/>
    <lineage>
        <taxon>Bacteria</taxon>
        <taxon>Pseudomonadati</taxon>
        <taxon>Bacteroidota</taxon>
        <taxon>Sphingobacteriia</taxon>
        <taxon>Sphingobacteriales</taxon>
        <taxon>Sphingobacteriaceae</taxon>
        <taxon>Sphingobacterium</taxon>
    </lineage>
</organism>
<dbReference type="EMBL" id="JACNYK010000003">
    <property type="protein sequence ID" value="MBD1426494.1"/>
    <property type="molecule type" value="Genomic_DNA"/>
</dbReference>
<dbReference type="InterPro" id="IPR021533">
    <property type="entry name" value="PepSY-like"/>
</dbReference>
<dbReference type="RefSeq" id="WP_190309646.1">
    <property type="nucleotide sequence ID" value="NZ_JACNYK010000003.1"/>
</dbReference>
<reference evidence="2 3" key="1">
    <citation type="submission" date="2020-08" db="EMBL/GenBank/DDBJ databases">
        <title>Sphingobacterium sp. DN00404 isolated from aquaculture water.</title>
        <authorList>
            <person name="Zhang M."/>
        </authorList>
    </citation>
    <scope>NUCLEOTIDE SEQUENCE [LARGE SCALE GENOMIC DNA]</scope>
    <source>
        <strain evidence="2 3">KCTC 32294</strain>
    </source>
</reference>
<dbReference type="Pfam" id="PF11396">
    <property type="entry name" value="PepSY_like"/>
    <property type="match status" value="1"/>
</dbReference>
<evidence type="ECO:0000259" key="1">
    <source>
        <dbReference type="Pfam" id="PF11396"/>
    </source>
</evidence>
<accession>A0ABR7Y5E4</accession>
<dbReference type="Proteomes" id="UP000606494">
    <property type="component" value="Unassembled WGS sequence"/>
</dbReference>
<evidence type="ECO:0000313" key="3">
    <source>
        <dbReference type="Proteomes" id="UP000606494"/>
    </source>
</evidence>
<comment type="caution">
    <text evidence="2">The sequence shown here is derived from an EMBL/GenBank/DDBJ whole genome shotgun (WGS) entry which is preliminary data.</text>
</comment>
<protein>
    <submittedName>
        <fullName evidence="2">PepSY-like domain-containing protein</fullName>
    </submittedName>
</protein>
<gene>
    <name evidence="2" type="ORF">H8B17_12950</name>
</gene>
<keyword evidence="3" id="KW-1185">Reference proteome</keyword>
<sequence>MKILFFITTVVFTLGSCNSSTNTNSTNSYKEDQYEKIGHTADNGELPKKAKDFLNAHFTDQKVKNVHHKKSPVAYGTFFEVELSDRTEVDFDKDGNWKEISNDRDIELPTLMLPDAIQKYLDTHYATIGVTSIDKDETGYELELINDVDLSFDLSGVFLRESR</sequence>
<dbReference type="SUPFAM" id="SSF160574">
    <property type="entry name" value="BT0923-like"/>
    <property type="match status" value="1"/>
</dbReference>
<evidence type="ECO:0000313" key="2">
    <source>
        <dbReference type="EMBL" id="MBD1426494.1"/>
    </source>
</evidence>
<feature type="domain" description="Putative beta-lactamase-inhibitor-like PepSY-like" evidence="1">
    <location>
        <begin position="79"/>
        <end position="159"/>
    </location>
</feature>
<dbReference type="PROSITE" id="PS51257">
    <property type="entry name" value="PROKAR_LIPOPROTEIN"/>
    <property type="match status" value="1"/>
</dbReference>
<name>A0ABR7Y5E4_9SPHI</name>
<proteinExistence type="predicted"/>
<dbReference type="Gene3D" id="3.40.1420.30">
    <property type="match status" value="1"/>
</dbReference>